<name>A0ABU6UQ67_9FABA</name>
<comment type="caution">
    <text evidence="2">The sequence shown here is derived from an EMBL/GenBank/DDBJ whole genome shotgun (WGS) entry which is preliminary data.</text>
</comment>
<feature type="region of interest" description="Disordered" evidence="1">
    <location>
        <begin position="1"/>
        <end position="29"/>
    </location>
</feature>
<organism evidence="2 3">
    <name type="scientific">Stylosanthes scabra</name>
    <dbReference type="NCBI Taxonomy" id="79078"/>
    <lineage>
        <taxon>Eukaryota</taxon>
        <taxon>Viridiplantae</taxon>
        <taxon>Streptophyta</taxon>
        <taxon>Embryophyta</taxon>
        <taxon>Tracheophyta</taxon>
        <taxon>Spermatophyta</taxon>
        <taxon>Magnoliopsida</taxon>
        <taxon>eudicotyledons</taxon>
        <taxon>Gunneridae</taxon>
        <taxon>Pentapetalae</taxon>
        <taxon>rosids</taxon>
        <taxon>fabids</taxon>
        <taxon>Fabales</taxon>
        <taxon>Fabaceae</taxon>
        <taxon>Papilionoideae</taxon>
        <taxon>50 kb inversion clade</taxon>
        <taxon>dalbergioids sensu lato</taxon>
        <taxon>Dalbergieae</taxon>
        <taxon>Pterocarpus clade</taxon>
        <taxon>Stylosanthes</taxon>
    </lineage>
</organism>
<evidence type="ECO:0000313" key="2">
    <source>
        <dbReference type="EMBL" id="MED6163442.1"/>
    </source>
</evidence>
<evidence type="ECO:0000313" key="3">
    <source>
        <dbReference type="Proteomes" id="UP001341840"/>
    </source>
</evidence>
<gene>
    <name evidence="2" type="ORF">PIB30_079977</name>
</gene>
<accession>A0ABU6UQ67</accession>
<dbReference type="EMBL" id="JASCZI010121979">
    <property type="protein sequence ID" value="MED6163442.1"/>
    <property type="molecule type" value="Genomic_DNA"/>
</dbReference>
<sequence length="124" mass="14810">MAHTKQTEKRMRTDPNAPPAPPHLSQMPVNSWFEEEDERVAYHDRLSVMEILVPKHLADQVLPEEEFQEFWRLIDIQGLRQFLLMRERYFLRFVAAEYTTISIRDTMRADGTGDFWFRFKLGGH</sequence>
<dbReference type="Proteomes" id="UP001341840">
    <property type="component" value="Unassembled WGS sequence"/>
</dbReference>
<protein>
    <submittedName>
        <fullName evidence="2">Uncharacterized protein</fullName>
    </submittedName>
</protein>
<proteinExistence type="predicted"/>
<keyword evidence="3" id="KW-1185">Reference proteome</keyword>
<reference evidence="2 3" key="1">
    <citation type="journal article" date="2023" name="Plants (Basel)">
        <title>Bridging the Gap: Combining Genomics and Transcriptomics Approaches to Understand Stylosanthes scabra, an Orphan Legume from the Brazilian Caatinga.</title>
        <authorList>
            <person name="Ferreira-Neto J.R.C."/>
            <person name="da Silva M.D."/>
            <person name="Binneck E."/>
            <person name="de Melo N.F."/>
            <person name="da Silva R.H."/>
            <person name="de Melo A.L.T.M."/>
            <person name="Pandolfi V."/>
            <person name="Bustamante F.O."/>
            <person name="Brasileiro-Vidal A.C."/>
            <person name="Benko-Iseppon A.M."/>
        </authorList>
    </citation>
    <scope>NUCLEOTIDE SEQUENCE [LARGE SCALE GENOMIC DNA]</scope>
    <source>
        <tissue evidence="2">Leaves</tissue>
    </source>
</reference>
<feature type="compositionally biased region" description="Basic and acidic residues" evidence="1">
    <location>
        <begin position="1"/>
        <end position="13"/>
    </location>
</feature>
<evidence type="ECO:0000256" key="1">
    <source>
        <dbReference type="SAM" id="MobiDB-lite"/>
    </source>
</evidence>